<dbReference type="PANTHER" id="PTHR33861">
    <property type="entry name" value="PROTEIN CBG18333"/>
    <property type="match status" value="1"/>
</dbReference>
<dbReference type="AlphaFoldDB" id="A0A3B5BJQ6"/>
<sequence length="101" mass="11605">MECLCSTPLCSNIHAALKRHHMAICITQARCMDTANMTKHQRQKPHFTEDRAASTRKLRTALWCALQMTLPKAGKMQYHVNKEDTCSEKCFSLFEISSFQL</sequence>
<organism evidence="1">
    <name type="scientific">Stegastes partitus</name>
    <name type="common">bicolor damselfish</name>
    <dbReference type="NCBI Taxonomy" id="144197"/>
    <lineage>
        <taxon>Eukaryota</taxon>
        <taxon>Metazoa</taxon>
        <taxon>Chordata</taxon>
        <taxon>Craniata</taxon>
        <taxon>Vertebrata</taxon>
        <taxon>Euteleostomi</taxon>
        <taxon>Actinopterygii</taxon>
        <taxon>Neopterygii</taxon>
        <taxon>Teleostei</taxon>
        <taxon>Neoteleostei</taxon>
        <taxon>Acanthomorphata</taxon>
        <taxon>Ovalentaria</taxon>
        <taxon>Pomacentridae</taxon>
        <taxon>Stegastes</taxon>
    </lineage>
</organism>
<reference evidence="1" key="1">
    <citation type="submission" date="2023-09" db="UniProtKB">
        <authorList>
            <consortium name="Ensembl"/>
        </authorList>
    </citation>
    <scope>IDENTIFICATION</scope>
</reference>
<dbReference type="STRING" id="144197.ENSSPAP00000027697"/>
<dbReference type="InterPro" id="IPR027963">
    <property type="entry name" value="MEIOC"/>
</dbReference>
<evidence type="ECO:0000313" key="1">
    <source>
        <dbReference type="Ensembl" id="ENSSPAP00000027697.1"/>
    </source>
</evidence>
<proteinExistence type="predicted"/>
<dbReference type="GO" id="GO:0007144">
    <property type="term" value="P:female meiosis I"/>
    <property type="evidence" value="ECO:0007669"/>
    <property type="project" value="TreeGrafter"/>
</dbReference>
<dbReference type="GO" id="GO:0005634">
    <property type="term" value="C:nucleus"/>
    <property type="evidence" value="ECO:0007669"/>
    <property type="project" value="TreeGrafter"/>
</dbReference>
<dbReference type="GO" id="GO:0007141">
    <property type="term" value="P:male meiosis I"/>
    <property type="evidence" value="ECO:0007669"/>
    <property type="project" value="TreeGrafter"/>
</dbReference>
<dbReference type="Pfam" id="PF15189">
    <property type="entry name" value="MEIOC"/>
    <property type="match status" value="1"/>
</dbReference>
<dbReference type="GO" id="GO:0005737">
    <property type="term" value="C:cytoplasm"/>
    <property type="evidence" value="ECO:0007669"/>
    <property type="project" value="TreeGrafter"/>
</dbReference>
<protein>
    <submittedName>
        <fullName evidence="1">Uncharacterized protein</fullName>
    </submittedName>
</protein>
<accession>A0A3B5BJQ6</accession>
<name>A0A3B5BJQ6_9TELE</name>
<dbReference type="GeneTree" id="ENSGT00940000174795"/>
<dbReference type="Ensembl" id="ENSSPAT00000028149.1">
    <property type="protein sequence ID" value="ENSSPAP00000027697.1"/>
    <property type="gene ID" value="ENSSPAG00000020882.1"/>
</dbReference>
<dbReference type="PANTHER" id="PTHR33861:SF4">
    <property type="entry name" value="MEIOSIS-SPECIFIC COILED-COIL DOMAIN-CONTAINING PROTEIN MEIOC"/>
    <property type="match status" value="1"/>
</dbReference>
<dbReference type="GO" id="GO:0048255">
    <property type="term" value="P:mRNA stabilization"/>
    <property type="evidence" value="ECO:0007669"/>
    <property type="project" value="TreeGrafter"/>
</dbReference>